<dbReference type="NCBIfam" id="NF008528">
    <property type="entry name" value="PRK11463.1-2"/>
    <property type="match status" value="1"/>
</dbReference>
<feature type="transmembrane region" description="Helical" evidence="1">
    <location>
        <begin position="6"/>
        <end position="24"/>
    </location>
</feature>
<proteinExistence type="predicted"/>
<dbReference type="RefSeq" id="WP_132022719.1">
    <property type="nucleotide sequence ID" value="NZ_CP016605.1"/>
</dbReference>
<organism evidence="2 3">
    <name type="scientific">Bisgaardia hudsonensis</name>
    <dbReference type="NCBI Taxonomy" id="109472"/>
    <lineage>
        <taxon>Bacteria</taxon>
        <taxon>Pseudomonadati</taxon>
        <taxon>Pseudomonadota</taxon>
        <taxon>Gammaproteobacteria</taxon>
        <taxon>Pasteurellales</taxon>
        <taxon>Pasteurellaceae</taxon>
        <taxon>Bisgaardia</taxon>
    </lineage>
</organism>
<comment type="caution">
    <text evidence="2">The sequence shown here is derived from an EMBL/GenBank/DDBJ whole genome shotgun (WGS) entry which is preliminary data.</text>
</comment>
<dbReference type="PANTHER" id="PTHR35335">
    <property type="entry name" value="UPF0716 PROTEIN FXSA"/>
    <property type="match status" value="1"/>
</dbReference>
<sequence length="151" mass="17163">MYRIIFFISLFLYFYCEISLIIMIGSTIGAFGVIVSMIIISIVGIWLIRLQGAMTAFNIQKQIQVGTFTVKELTAPIIMLIAGILFLIPGFLSDILAVLLIVPFTRKILQNLVLDLLFSKFISANYRQQSNRSDDTILDVEFERSDDKQDK</sequence>
<protein>
    <submittedName>
        <fullName evidence="2">UPF0716 protein FxsA</fullName>
    </submittedName>
</protein>
<keyword evidence="3" id="KW-1185">Reference proteome</keyword>
<accession>A0A4R2N152</accession>
<evidence type="ECO:0000313" key="2">
    <source>
        <dbReference type="EMBL" id="TCP13292.1"/>
    </source>
</evidence>
<dbReference type="Pfam" id="PF04186">
    <property type="entry name" value="FxsA"/>
    <property type="match status" value="1"/>
</dbReference>
<feature type="transmembrane region" description="Helical" evidence="1">
    <location>
        <begin position="31"/>
        <end position="48"/>
    </location>
</feature>
<gene>
    <name evidence="2" type="ORF">EV697_102169</name>
</gene>
<keyword evidence="1" id="KW-1133">Transmembrane helix</keyword>
<dbReference type="GO" id="GO:0016020">
    <property type="term" value="C:membrane"/>
    <property type="evidence" value="ECO:0007669"/>
    <property type="project" value="InterPro"/>
</dbReference>
<dbReference type="InterPro" id="IPR007313">
    <property type="entry name" value="FxsA"/>
</dbReference>
<reference evidence="2 3" key="1">
    <citation type="submission" date="2019-03" db="EMBL/GenBank/DDBJ databases">
        <title>Genomic Encyclopedia of Type Strains, Phase IV (KMG-IV): sequencing the most valuable type-strain genomes for metagenomic binning, comparative biology and taxonomic classification.</title>
        <authorList>
            <person name="Goeker M."/>
        </authorList>
    </citation>
    <scope>NUCLEOTIDE SEQUENCE [LARGE SCALE GENOMIC DNA]</scope>
    <source>
        <strain evidence="2 3">DSM 28231</strain>
    </source>
</reference>
<dbReference type="AlphaFoldDB" id="A0A4R2N152"/>
<keyword evidence="1" id="KW-0472">Membrane</keyword>
<dbReference type="PANTHER" id="PTHR35335:SF1">
    <property type="entry name" value="UPF0716 PROTEIN FXSA"/>
    <property type="match status" value="1"/>
</dbReference>
<dbReference type="EMBL" id="SLXI01000002">
    <property type="protein sequence ID" value="TCP13292.1"/>
    <property type="molecule type" value="Genomic_DNA"/>
</dbReference>
<evidence type="ECO:0000313" key="3">
    <source>
        <dbReference type="Proteomes" id="UP000294841"/>
    </source>
</evidence>
<dbReference type="OrthoDB" id="9792788at2"/>
<evidence type="ECO:0000256" key="1">
    <source>
        <dbReference type="SAM" id="Phobius"/>
    </source>
</evidence>
<name>A0A4R2N152_9PAST</name>
<feature type="transmembrane region" description="Helical" evidence="1">
    <location>
        <begin position="77"/>
        <end position="102"/>
    </location>
</feature>
<keyword evidence="1" id="KW-0812">Transmembrane</keyword>
<dbReference type="Proteomes" id="UP000294841">
    <property type="component" value="Unassembled WGS sequence"/>
</dbReference>